<dbReference type="GO" id="GO:0005507">
    <property type="term" value="F:copper ion binding"/>
    <property type="evidence" value="ECO:0007669"/>
    <property type="project" value="InterPro"/>
</dbReference>
<dbReference type="PANTHER" id="PTHR48267">
    <property type="entry name" value="CUPREDOXIN SUPERFAMILY PROTEIN"/>
    <property type="match status" value="1"/>
</dbReference>
<evidence type="ECO:0000313" key="6">
    <source>
        <dbReference type="EMBL" id="QDC24385.1"/>
    </source>
</evidence>
<dbReference type="PANTHER" id="PTHR48267:SF1">
    <property type="entry name" value="BILIRUBIN OXIDASE"/>
    <property type="match status" value="1"/>
</dbReference>
<evidence type="ECO:0000256" key="3">
    <source>
        <dbReference type="ARBA" id="ARBA00023326"/>
    </source>
</evidence>
<dbReference type="Gene3D" id="2.60.40.10">
    <property type="entry name" value="Immunoglobulins"/>
    <property type="match status" value="3"/>
</dbReference>
<evidence type="ECO:0000256" key="1">
    <source>
        <dbReference type="ARBA" id="ARBA00010609"/>
    </source>
</evidence>
<evidence type="ECO:0000259" key="5">
    <source>
        <dbReference type="PROSITE" id="PS50853"/>
    </source>
</evidence>
<dbReference type="Proteomes" id="UP000314616">
    <property type="component" value="Chromosome"/>
</dbReference>
<dbReference type="InterPro" id="IPR036116">
    <property type="entry name" value="FN3_sf"/>
</dbReference>
<protein>
    <recommendedName>
        <fullName evidence="5">Fibronectin type-III domain-containing protein</fullName>
    </recommendedName>
</protein>
<comment type="similarity">
    <text evidence="1">Belongs to the multicopper oxidase family.</text>
</comment>
<feature type="chain" id="PRO_5022869440" description="Fibronectin type-III domain-containing protein" evidence="4">
    <location>
        <begin position="27"/>
        <end position="1575"/>
    </location>
</feature>
<evidence type="ECO:0000313" key="7">
    <source>
        <dbReference type="Proteomes" id="UP000314616"/>
    </source>
</evidence>
<dbReference type="RefSeq" id="WP_139927827.1">
    <property type="nucleotide sequence ID" value="NZ_CP040915.1"/>
</dbReference>
<feature type="signal peptide" evidence="4">
    <location>
        <begin position="1"/>
        <end position="26"/>
    </location>
</feature>
<dbReference type="GO" id="GO:0016491">
    <property type="term" value="F:oxidoreductase activity"/>
    <property type="evidence" value="ECO:0007669"/>
    <property type="project" value="InterPro"/>
</dbReference>
<dbReference type="SMART" id="SM00060">
    <property type="entry name" value="FN3"/>
    <property type="match status" value="3"/>
</dbReference>
<organism evidence="6 7">
    <name type="scientific">Georgenia yuyongxinii</name>
    <dbReference type="NCBI Taxonomy" id="2589797"/>
    <lineage>
        <taxon>Bacteria</taxon>
        <taxon>Bacillati</taxon>
        <taxon>Actinomycetota</taxon>
        <taxon>Actinomycetes</taxon>
        <taxon>Micrococcales</taxon>
        <taxon>Bogoriellaceae</taxon>
        <taxon>Georgenia</taxon>
    </lineage>
</organism>
<feature type="domain" description="Fibronectin type-III" evidence="5">
    <location>
        <begin position="1388"/>
        <end position="1482"/>
    </location>
</feature>
<dbReference type="InterPro" id="IPR003961">
    <property type="entry name" value="FN3_dom"/>
</dbReference>
<evidence type="ECO:0000256" key="4">
    <source>
        <dbReference type="SAM" id="SignalP"/>
    </source>
</evidence>
<keyword evidence="2" id="KW-0378">Hydrolase</keyword>
<name>A0A5B8C4Y6_9MICO</name>
<reference evidence="6 7" key="1">
    <citation type="submission" date="2019-05" db="EMBL/GenBank/DDBJ databases">
        <title>Georgenia *** sp. nov., and Georgenia *** sp. nov., isolated from the intestinal contents of plateau pika (Ochotona curzoniae) in the Qinghai-Tibet plateau of China.</title>
        <authorList>
            <person name="Tian Z."/>
        </authorList>
    </citation>
    <scope>NUCLEOTIDE SEQUENCE [LARGE SCALE GENOMIC DNA]</scope>
    <source>
        <strain evidence="6 7">Z443</strain>
    </source>
</reference>
<dbReference type="Pfam" id="PF07731">
    <property type="entry name" value="Cu-oxidase_2"/>
    <property type="match status" value="1"/>
</dbReference>
<dbReference type="SUPFAM" id="SSF49503">
    <property type="entry name" value="Cupredoxins"/>
    <property type="match status" value="3"/>
</dbReference>
<dbReference type="InterPro" id="IPR011706">
    <property type="entry name" value="Cu-oxidase_C"/>
</dbReference>
<feature type="domain" description="Fibronectin type-III" evidence="5">
    <location>
        <begin position="1276"/>
        <end position="1380"/>
    </location>
</feature>
<dbReference type="EMBL" id="CP040915">
    <property type="protein sequence ID" value="QDC24385.1"/>
    <property type="molecule type" value="Genomic_DNA"/>
</dbReference>
<keyword evidence="4" id="KW-0732">Signal</keyword>
<dbReference type="InterPro" id="IPR008972">
    <property type="entry name" value="Cupredoxin"/>
</dbReference>
<proteinExistence type="inferred from homology"/>
<dbReference type="GO" id="GO:0000272">
    <property type="term" value="P:polysaccharide catabolic process"/>
    <property type="evidence" value="ECO:0007669"/>
    <property type="project" value="UniProtKB-KW"/>
</dbReference>
<sequence>MHQRRWAALAVLALFPLVAGQLPATAAPRATAGPQSPVDSTKVPHYYGPWPNWANSPLTLDNAAVTIEGAGAGATAVAQVDPVSGGIASVEITSPGRGYAADTTTVTIDGSTGTTASAAATVSASGVVTGFTDITPGSGYTSFGVTLSGGGGSGATAVASGGVEAVAITDGGRGYTMPTVDFDLPDDPNGTRATGHVPMIANGDTEDGMDAAGTITKVVVDNPGSGYVTAPAVAIRNGTQFDPVALADGGSLAAVTTTLVLTAVNVDAFGTGYTSAPDVAVTGDGTGAAGTAHTDVGAVTAVRVDTAGDGYLTPGMRKFVDDLPLTCTPGDAASPCPTDGGKYIPNAVPAEKDYNGVKSDEYVIGLVQYHTQFSSDLPGTGTLVRGYVQLETPENAGISQHVALTNTLQDGTVVPVTDADGSPVLAVTPPQYLGPFIGATKDKPVRIVFRNLLPTGAAGDLFLPTDSSMMGSGMAPMTMAMPDPVDDSSVTDEVRNPLCSESPKSDHCFADNRATLHLHGGTTPWISDGTPHQWITPANESTSWPQGVGVENVPDMVDPATDAPVCEAADDGCSTFFYTNQQSARLMFYHDHSWGITRLNVYAGEAAGYTISDDTEKRLVADGVIPGADATLPLVVQDKTFVPADSQLYDTTDAAGAITGYGQDPTWDKSRWGAEGDLWYHHVYMPAQNPGDPSGMSAYGRWMYGPWFWPPAADTKYGPIPNPYHDPACKLDDPATWQYQTDPFCEPEQIPGTPNVSAGMEQFNDTPVVNGVAYPKVTLEPKAYRLRMLNAANDRFFNFQWYVADATQGDGTTEVALKPAELAAAQTDTTISPTPVDANNDAAGPDWIQIASEGGFLPAPAVVDGQQPTTWITDPTRFDVGNVDKHSLLLAPAERADAIVDFSKFAGKTLILYNDAPAAFPARVPSYDYYTGAPDLSPVGAPQILPGYGPNTRTVMQVTIAPTAPAPAFDIARLRAAFRHNASGTGVFESGQNPIIVGQDAYDSAYGTNFPAAASCNAPNSTAKSCDGLVRVNDTTDFGFNTLRSPGARTVMKLEPKALHDETNSTTFDEFGRMQATMGLEAQPPTPGAQNVTLYPYVNPPTELIDATGLPRAEVRLDADGRPSGDVRVAPLGTAPDGSQIWRFTHNGVDTHPIHFHLYDVQVLNRVTWDNIIIPTEASELGWKDTVRMSPLEDTIVALRPIIPRVPFEVPNAVRPLSPMMELGATAGFNSVDPQGNPTAPITNKLVNFGWEYVVHCHILSHEEMDMMRPVSVALPPQTPDGLAWAVTGNGKNARVRLTWNDQSITETSFLVQRTTDGRAWTDVGTVASPLDQPNVHGARAFTDPTSNATTPYRYRVVAQNTVGYGGAFPSVTAASTSATVGVNTPAAPTALTATLQSGPRVSLTWRDNATNESGFVVERSADGGATFTQLTTAPARNSTGNVTYVDTTPALGSTYAYRVTAVNAAGSSAPAQLAVTAGPPAAPTNLAGKAARQGGNERMTLTWTDVADNEASQTIQWSTTTAFTSVAGSTSAPANATSLTTGNVARQQWFVRIRATNVLGSSAWSPVATVAPAP</sequence>
<dbReference type="InterPro" id="IPR045087">
    <property type="entry name" value="Cu-oxidase_fam"/>
</dbReference>
<gene>
    <name evidence="6" type="ORF">FE374_06865</name>
</gene>
<evidence type="ECO:0000256" key="2">
    <source>
        <dbReference type="ARBA" id="ARBA00023295"/>
    </source>
</evidence>
<dbReference type="Gene3D" id="2.60.40.420">
    <property type="entry name" value="Cupredoxins - blue copper proteins"/>
    <property type="match status" value="3"/>
</dbReference>
<dbReference type="InterPro" id="IPR013783">
    <property type="entry name" value="Ig-like_fold"/>
</dbReference>
<dbReference type="SUPFAM" id="SSF49265">
    <property type="entry name" value="Fibronectin type III"/>
    <property type="match status" value="2"/>
</dbReference>
<dbReference type="KEGG" id="gyu:FE374_06865"/>
<accession>A0A5B8C4Y6</accession>
<dbReference type="OrthoDB" id="345021at2"/>
<dbReference type="GO" id="GO:0016798">
    <property type="term" value="F:hydrolase activity, acting on glycosyl bonds"/>
    <property type="evidence" value="ECO:0007669"/>
    <property type="project" value="UniProtKB-KW"/>
</dbReference>
<dbReference type="CDD" id="cd00063">
    <property type="entry name" value="FN3"/>
    <property type="match status" value="1"/>
</dbReference>
<keyword evidence="2" id="KW-0326">Glycosidase</keyword>
<keyword evidence="3" id="KW-0119">Carbohydrate metabolism</keyword>
<keyword evidence="3" id="KW-0624">Polysaccharide degradation</keyword>
<dbReference type="PROSITE" id="PS50853">
    <property type="entry name" value="FN3"/>
    <property type="match status" value="2"/>
</dbReference>